<feature type="region of interest" description="Disordered" evidence="1">
    <location>
        <begin position="1"/>
        <end position="69"/>
    </location>
</feature>
<evidence type="ECO:0000313" key="3">
    <source>
        <dbReference type="Proteomes" id="UP001480595"/>
    </source>
</evidence>
<dbReference type="EMBL" id="JAQQWL010000006">
    <property type="protein sequence ID" value="KAK8069411.1"/>
    <property type="molecule type" value="Genomic_DNA"/>
</dbReference>
<dbReference type="RefSeq" id="XP_066716705.1">
    <property type="nucleotide sequence ID" value="XM_066857436.1"/>
</dbReference>
<feature type="compositionally biased region" description="Low complexity" evidence="1">
    <location>
        <begin position="1"/>
        <end position="23"/>
    </location>
</feature>
<evidence type="ECO:0000313" key="2">
    <source>
        <dbReference type="EMBL" id="KAK8069411.1"/>
    </source>
</evidence>
<accession>A0ABR1VGH9</accession>
<dbReference type="GeneID" id="92090499"/>
<keyword evidence="3" id="KW-1185">Reference proteome</keyword>
<gene>
    <name evidence="2" type="ORF">PG994_006027</name>
</gene>
<comment type="caution">
    <text evidence="2">The sequence shown here is derived from an EMBL/GenBank/DDBJ whole genome shotgun (WGS) entry which is preliminary data.</text>
</comment>
<dbReference type="Proteomes" id="UP001480595">
    <property type="component" value="Unassembled WGS sequence"/>
</dbReference>
<proteinExistence type="predicted"/>
<name>A0ABR1VGH9_9PEZI</name>
<organism evidence="2 3">
    <name type="scientific">Apiospora phragmitis</name>
    <dbReference type="NCBI Taxonomy" id="2905665"/>
    <lineage>
        <taxon>Eukaryota</taxon>
        <taxon>Fungi</taxon>
        <taxon>Dikarya</taxon>
        <taxon>Ascomycota</taxon>
        <taxon>Pezizomycotina</taxon>
        <taxon>Sordariomycetes</taxon>
        <taxon>Xylariomycetidae</taxon>
        <taxon>Amphisphaeriales</taxon>
        <taxon>Apiosporaceae</taxon>
        <taxon>Apiospora</taxon>
    </lineage>
</organism>
<evidence type="ECO:0000256" key="1">
    <source>
        <dbReference type="SAM" id="MobiDB-lite"/>
    </source>
</evidence>
<sequence length="69" mass="6988">MPQSHSTQASAIATSASYSSAMTPGRREACSGWLTATRGDEGGQTQGSSSSSGSSGAGGKKVYHHSHHH</sequence>
<reference evidence="2 3" key="1">
    <citation type="submission" date="2023-01" db="EMBL/GenBank/DDBJ databases">
        <title>Analysis of 21 Apiospora genomes using comparative genomics revels a genus with tremendous synthesis potential of carbohydrate active enzymes and secondary metabolites.</title>
        <authorList>
            <person name="Sorensen T."/>
        </authorList>
    </citation>
    <scope>NUCLEOTIDE SEQUENCE [LARGE SCALE GENOMIC DNA]</scope>
    <source>
        <strain evidence="2 3">CBS 135458</strain>
    </source>
</reference>
<protein>
    <submittedName>
        <fullName evidence="2">Uncharacterized protein</fullName>
    </submittedName>
</protein>